<feature type="domain" description="MobA-like NTP transferase" evidence="1">
    <location>
        <begin position="3"/>
        <end position="171"/>
    </location>
</feature>
<dbReference type="EMBL" id="JOSX01000013">
    <property type="protein sequence ID" value="KEK15414.1"/>
    <property type="molecule type" value="Genomic_DNA"/>
</dbReference>
<dbReference type="RefSeq" id="WP_035168665.1">
    <property type="nucleotide sequence ID" value="NZ_RINQ01000013.1"/>
</dbReference>
<comment type="caution">
    <text evidence="2">The sequence shown here is derived from an EMBL/GenBank/DDBJ whole genome shotgun (WGS) entry which is preliminary data.</text>
</comment>
<dbReference type="Proteomes" id="UP000027731">
    <property type="component" value="Unassembled WGS sequence"/>
</dbReference>
<organism evidence="2 3">
    <name type="scientific">Limosilactobacillus reuteri</name>
    <name type="common">Lactobacillus reuteri</name>
    <dbReference type="NCBI Taxonomy" id="1598"/>
    <lineage>
        <taxon>Bacteria</taxon>
        <taxon>Bacillati</taxon>
        <taxon>Bacillota</taxon>
        <taxon>Bacilli</taxon>
        <taxon>Lactobacillales</taxon>
        <taxon>Lactobacillaceae</taxon>
        <taxon>Limosilactobacillus</taxon>
    </lineage>
</organism>
<name>A0A073JPB7_LIMRT</name>
<gene>
    <name evidence="2" type="ORF">LR3_06365</name>
</gene>
<proteinExistence type="predicted"/>
<dbReference type="GO" id="GO:0016779">
    <property type="term" value="F:nucleotidyltransferase activity"/>
    <property type="evidence" value="ECO:0007669"/>
    <property type="project" value="UniProtKB-ARBA"/>
</dbReference>
<dbReference type="Pfam" id="PF12804">
    <property type="entry name" value="NTP_transf_3"/>
    <property type="match status" value="1"/>
</dbReference>
<protein>
    <submittedName>
        <fullName evidence="2">Molybdopterin-guanine dinucleotide biosynthesis protein MobA</fullName>
    </submittedName>
</protein>
<evidence type="ECO:0000313" key="3">
    <source>
        <dbReference type="Proteomes" id="UP000027731"/>
    </source>
</evidence>
<sequence>MIGLVYAGGKSIRFGKDKATYHVPGLPATNVQLAVEKLMPLCQQIIVCANETNRAHIIELVGQVPAVQIICDIPPYDHHGPLSAIIACTSQFSVIQDYLTLAVDYPYITKDVLAILARTSNSYIVTSQHSHYSLAHFSISNEQVTTWVDNNSDWRLRSFITNKCGCHPLAYHSSAEFLNLNYREVDLNEK</sequence>
<dbReference type="PATRIC" id="fig|1598.90.peg.702"/>
<evidence type="ECO:0000313" key="2">
    <source>
        <dbReference type="EMBL" id="KEK15414.1"/>
    </source>
</evidence>
<reference evidence="2 3" key="1">
    <citation type="submission" date="2014-06" db="EMBL/GenBank/DDBJ databases">
        <title>Genetic determinant of reutericyclin biosynthesis of Lactobacillus reuteri.</title>
        <authorList>
            <person name="Lin X."/>
            <person name="Duar R."/>
            <person name="Walter J."/>
            <person name="Gaenzle M."/>
        </authorList>
    </citation>
    <scope>NUCLEOTIDE SEQUENCE [LARGE SCALE GENOMIC DNA]</scope>
    <source>
        <strain evidence="2 3">LTH2584</strain>
    </source>
</reference>
<dbReference type="InterPro" id="IPR029044">
    <property type="entry name" value="Nucleotide-diphossugar_trans"/>
</dbReference>
<dbReference type="InterPro" id="IPR025877">
    <property type="entry name" value="MobA-like_NTP_Trfase"/>
</dbReference>
<accession>A0A073JPB7</accession>
<dbReference type="Gene3D" id="3.90.550.10">
    <property type="entry name" value="Spore Coat Polysaccharide Biosynthesis Protein SpsA, Chain A"/>
    <property type="match status" value="1"/>
</dbReference>
<dbReference type="AlphaFoldDB" id="A0A073JPB7"/>
<dbReference type="SUPFAM" id="SSF53448">
    <property type="entry name" value="Nucleotide-diphospho-sugar transferases"/>
    <property type="match status" value="1"/>
</dbReference>
<evidence type="ECO:0000259" key="1">
    <source>
        <dbReference type="Pfam" id="PF12804"/>
    </source>
</evidence>